<dbReference type="AlphaFoldDB" id="A0A6P5P7J0"/>
<evidence type="ECO:0000313" key="3">
    <source>
        <dbReference type="RefSeq" id="XP_021010100.1"/>
    </source>
</evidence>
<organism evidence="2 3">
    <name type="scientific">Mus caroli</name>
    <name type="common">Ryukyu mouse</name>
    <name type="synonym">Ricefield mouse</name>
    <dbReference type="NCBI Taxonomy" id="10089"/>
    <lineage>
        <taxon>Eukaryota</taxon>
        <taxon>Metazoa</taxon>
        <taxon>Chordata</taxon>
        <taxon>Craniata</taxon>
        <taxon>Vertebrata</taxon>
        <taxon>Euteleostomi</taxon>
        <taxon>Mammalia</taxon>
        <taxon>Eutheria</taxon>
        <taxon>Euarchontoglires</taxon>
        <taxon>Glires</taxon>
        <taxon>Rodentia</taxon>
        <taxon>Myomorpha</taxon>
        <taxon>Muroidea</taxon>
        <taxon>Muridae</taxon>
        <taxon>Murinae</taxon>
        <taxon>Mus</taxon>
        <taxon>Mus</taxon>
    </lineage>
</organism>
<dbReference type="GeneID" id="110287970"/>
<dbReference type="Proteomes" id="UP000515126">
    <property type="component" value="Unplaced"/>
</dbReference>
<dbReference type="PANTHER" id="PTHR22035:SF5">
    <property type="entry name" value="COILED-COIL DOMAIN-CONTAINING PROTEIN 7"/>
    <property type="match status" value="1"/>
</dbReference>
<dbReference type="KEGG" id="mcal:110287970"/>
<reference evidence="3" key="1">
    <citation type="submission" date="2025-08" db="UniProtKB">
        <authorList>
            <consortium name="RefSeq"/>
        </authorList>
    </citation>
    <scope>IDENTIFICATION</scope>
</reference>
<feature type="region of interest" description="Disordered" evidence="1">
    <location>
        <begin position="107"/>
        <end position="131"/>
    </location>
</feature>
<feature type="non-terminal residue" evidence="3">
    <location>
        <position position="171"/>
    </location>
</feature>
<accession>A0A6P5P7J0</accession>
<protein>
    <submittedName>
        <fullName evidence="3">Coiled-coil domain-containing protein 7-like</fullName>
    </submittedName>
</protein>
<keyword evidence="2" id="KW-1185">Reference proteome</keyword>
<evidence type="ECO:0000313" key="2">
    <source>
        <dbReference type="Proteomes" id="UP000515126"/>
    </source>
</evidence>
<name>A0A6P5P7J0_MUSCR</name>
<feature type="non-terminal residue" evidence="3">
    <location>
        <position position="1"/>
    </location>
</feature>
<gene>
    <name evidence="3" type="primary">LOC110287970</name>
</gene>
<dbReference type="RefSeq" id="XP_021010100.1">
    <property type="nucleotide sequence ID" value="XM_021154441.1"/>
</dbReference>
<proteinExistence type="predicted"/>
<dbReference type="PANTHER" id="PTHR22035">
    <property type="entry name" value="COILED-COIL DOMAIN-CONTAINING PROTEIN 7"/>
    <property type="match status" value="1"/>
</dbReference>
<dbReference type="InterPro" id="IPR029272">
    <property type="entry name" value="CCDC7"/>
</dbReference>
<evidence type="ECO:0000256" key="1">
    <source>
        <dbReference type="SAM" id="MobiDB-lite"/>
    </source>
</evidence>
<sequence length="171" mass="19953">DKETVAETLKHYGLMEKQIEEFITSHSALESQTETESQPGTPSVTTRMTRMIKIFENQSTMLEKALNDQQTIESKYKQLETDFQMLIMEKALLEGEIRRLREIERAKSAAKEEQTKKSGKSEKKKFKEKEKNLSPKIEFKSLEELLQIQKEAELLKTEKKTLQGQLKWALE</sequence>